<reference evidence="1" key="1">
    <citation type="submission" date="2021-05" db="EMBL/GenBank/DDBJ databases">
        <authorList>
            <person name="Scholz U."/>
            <person name="Mascher M."/>
            <person name="Fiebig A."/>
        </authorList>
    </citation>
    <scope>NUCLEOTIDE SEQUENCE [LARGE SCALE GENOMIC DNA]</scope>
</reference>
<name>A0ACD5XR41_AVESA</name>
<evidence type="ECO:0000313" key="2">
    <source>
        <dbReference type="Proteomes" id="UP001732700"/>
    </source>
</evidence>
<accession>A0ACD5XR41</accession>
<organism evidence="1 2">
    <name type="scientific">Avena sativa</name>
    <name type="common">Oat</name>
    <dbReference type="NCBI Taxonomy" id="4498"/>
    <lineage>
        <taxon>Eukaryota</taxon>
        <taxon>Viridiplantae</taxon>
        <taxon>Streptophyta</taxon>
        <taxon>Embryophyta</taxon>
        <taxon>Tracheophyta</taxon>
        <taxon>Spermatophyta</taxon>
        <taxon>Magnoliopsida</taxon>
        <taxon>Liliopsida</taxon>
        <taxon>Poales</taxon>
        <taxon>Poaceae</taxon>
        <taxon>BOP clade</taxon>
        <taxon>Pooideae</taxon>
        <taxon>Poodae</taxon>
        <taxon>Poeae</taxon>
        <taxon>Poeae Chloroplast Group 1 (Aveneae type)</taxon>
        <taxon>Aveninae</taxon>
        <taxon>Avena</taxon>
    </lineage>
</organism>
<dbReference type="Proteomes" id="UP001732700">
    <property type="component" value="Chromosome 5A"/>
</dbReference>
<dbReference type="EnsemblPlants" id="AVESA.00010b.r2.5AG0838510.1">
    <property type="protein sequence ID" value="AVESA.00010b.r2.5AG0838510.1.CDS"/>
    <property type="gene ID" value="AVESA.00010b.r2.5AG0838510"/>
</dbReference>
<sequence>MASSSSRRLPVLREILLLSFKPRLFPDTLFGVDTESTLRDQAGLIFRAAFDGDTTRMKTLAKQRKRDGKSMDVVEEIRDNQNRSLGALHLAAFAGKLEMCRYLIRKLELDVNAAAEQGSSPLLCAIYGCAPIPIVNLLLNRGADPNKASSEGFTVLHVLATIQDPDLFELAEILLSRGAKVDSMSTEGTPLHFAAQCGNAVMMEALLKYNANPDRVVQSFYAPLTLALFASSTKCVELLIEAGADVNAGSPATPLTIAAMDGLADCIKCLLEAGANANIPDEIGRTPLEIAAIHGWKECVQILFPHTFPVARFADWSIDGIMQHVKYGSSEGNLPKSEEPALKVLGDVAFKRKDYTHALALYTKCCGSGCSTWKHKTFVSNKI</sequence>
<evidence type="ECO:0000313" key="1">
    <source>
        <dbReference type="EnsemblPlants" id="AVESA.00010b.r2.5AG0838510.1.CDS"/>
    </source>
</evidence>
<protein>
    <submittedName>
        <fullName evidence="1">Uncharacterized protein</fullName>
    </submittedName>
</protein>
<reference evidence="1" key="2">
    <citation type="submission" date="2025-09" db="UniProtKB">
        <authorList>
            <consortium name="EnsemblPlants"/>
        </authorList>
    </citation>
    <scope>IDENTIFICATION</scope>
</reference>
<keyword evidence="2" id="KW-1185">Reference proteome</keyword>
<proteinExistence type="predicted"/>